<dbReference type="KEGG" id="spat:A0O21_09835"/>
<evidence type="ECO:0000256" key="1">
    <source>
        <dbReference type="ARBA" id="ARBA00009369"/>
    </source>
</evidence>
<dbReference type="STRING" id="1811193.A0O21_09835"/>
<dbReference type="InterPro" id="IPR007221">
    <property type="entry name" value="MreC"/>
</dbReference>
<organism evidence="7 8">
    <name type="scientific">Streptococcus pantholopis</name>
    <dbReference type="NCBI Taxonomy" id="1811193"/>
    <lineage>
        <taxon>Bacteria</taxon>
        <taxon>Bacillati</taxon>
        <taxon>Bacillota</taxon>
        <taxon>Bacilli</taxon>
        <taxon>Lactobacillales</taxon>
        <taxon>Streptococcaceae</taxon>
        <taxon>Streptococcus</taxon>
    </lineage>
</organism>
<evidence type="ECO:0000256" key="3">
    <source>
        <dbReference type="ARBA" id="ARBA00022960"/>
    </source>
</evidence>
<gene>
    <name evidence="7" type="ORF">A0O21_09835</name>
</gene>
<proteinExistence type="inferred from homology"/>
<keyword evidence="5" id="KW-0175">Coiled coil</keyword>
<dbReference type="InterPro" id="IPR042175">
    <property type="entry name" value="Cell/Rod_MreC_2"/>
</dbReference>
<dbReference type="Proteomes" id="UP000077317">
    <property type="component" value="Chromosome"/>
</dbReference>
<dbReference type="AlphaFoldDB" id="A0A172QAJ6"/>
<dbReference type="GO" id="GO:0005886">
    <property type="term" value="C:plasma membrane"/>
    <property type="evidence" value="ECO:0007669"/>
    <property type="project" value="TreeGrafter"/>
</dbReference>
<dbReference type="InterPro" id="IPR042177">
    <property type="entry name" value="Cell/Rod_1"/>
</dbReference>
<comment type="similarity">
    <text evidence="1">Belongs to the MreC family.</text>
</comment>
<reference evidence="8" key="2">
    <citation type="submission" date="2016-03" db="EMBL/GenBank/DDBJ databases">
        <title>Streptococcus antelopensis sp. nov., isolated from the feces of the Tibetan antelope (Pantholops hodgsonii) in Hoh Xil National Nature Reserve, Qinghai, China.</title>
        <authorList>
            <person name="Bai X."/>
        </authorList>
    </citation>
    <scope>NUCLEOTIDE SEQUENCE [LARGE SCALE GENOMIC DNA]</scope>
    <source>
        <strain evidence="8">TA 26</strain>
    </source>
</reference>
<sequence length="257" mass="27632">MFFTFLFFILRNSSVISEISKPVNSVVSKVDYVVAVPFRYVNALGENISSLLDTYSENEALKKRIDELTDQQKLVDDLTEENAELKKVLENTSDLPSPSISAQVIVRSPVSWYDSLTINAGKKSGVENGMLVAADNGLIGKVASTSQTTASVNLFSSGSNLDIPVKISTSSGNVYGILMSYDSEENLFLVSELNSSEKIDTGSQVATSGLDGKTTANISVGTVGEVEDAKDSLNRKLYIIPAADFSDIAYVTVVGEK</sequence>
<keyword evidence="3" id="KW-0133">Cell shape</keyword>
<dbReference type="InterPro" id="IPR055342">
    <property type="entry name" value="MreC_beta-barrel_core"/>
</dbReference>
<dbReference type="PANTHER" id="PTHR34138:SF1">
    <property type="entry name" value="CELL SHAPE-DETERMINING PROTEIN MREC"/>
    <property type="match status" value="1"/>
</dbReference>
<dbReference type="PANTHER" id="PTHR34138">
    <property type="entry name" value="CELL SHAPE-DETERMINING PROTEIN MREC"/>
    <property type="match status" value="1"/>
</dbReference>
<dbReference type="NCBIfam" id="TIGR00219">
    <property type="entry name" value="mreC"/>
    <property type="match status" value="1"/>
</dbReference>
<evidence type="ECO:0000256" key="4">
    <source>
        <dbReference type="ARBA" id="ARBA00032089"/>
    </source>
</evidence>
<evidence type="ECO:0000313" key="8">
    <source>
        <dbReference type="Proteomes" id="UP000077317"/>
    </source>
</evidence>
<dbReference type="Gene3D" id="2.40.10.350">
    <property type="entry name" value="Rod shape-determining protein MreC, domain 2"/>
    <property type="match status" value="1"/>
</dbReference>
<reference evidence="7 8" key="1">
    <citation type="journal article" date="2016" name="Int. J. Syst. Evol. Microbiol.">
        <title>Streptococcuspantholopis sp. nov., isolated from faeces of the Tibetan antelope (Pantholops hodgsonii).</title>
        <authorList>
            <person name="Bai X."/>
            <person name="Xiong Y."/>
            <person name="Lu S."/>
            <person name="Jin D."/>
            <person name="Lai X."/>
            <person name="Yang J."/>
            <person name="Niu L."/>
            <person name="Hu S."/>
            <person name="Meng X."/>
            <person name="Pu J."/>
            <person name="Ye C."/>
            <person name="Xu J."/>
        </authorList>
    </citation>
    <scope>NUCLEOTIDE SEQUENCE [LARGE SCALE GENOMIC DNA]</scope>
    <source>
        <strain evidence="7 8">TA 26</strain>
    </source>
</reference>
<evidence type="ECO:0000259" key="6">
    <source>
        <dbReference type="Pfam" id="PF04085"/>
    </source>
</evidence>
<dbReference type="Pfam" id="PF04085">
    <property type="entry name" value="MreC"/>
    <property type="match status" value="1"/>
</dbReference>
<evidence type="ECO:0000256" key="2">
    <source>
        <dbReference type="ARBA" id="ARBA00013855"/>
    </source>
</evidence>
<dbReference type="GO" id="GO:0008360">
    <property type="term" value="P:regulation of cell shape"/>
    <property type="evidence" value="ECO:0007669"/>
    <property type="project" value="UniProtKB-KW"/>
</dbReference>
<name>A0A172QAJ6_9STRE</name>
<evidence type="ECO:0000313" key="7">
    <source>
        <dbReference type="EMBL" id="AND80494.1"/>
    </source>
</evidence>
<dbReference type="Gene3D" id="2.40.10.340">
    <property type="entry name" value="Rod shape-determining protein MreC, domain 1"/>
    <property type="match status" value="1"/>
</dbReference>
<feature type="coiled-coil region" evidence="5">
    <location>
        <begin position="51"/>
        <end position="95"/>
    </location>
</feature>
<evidence type="ECO:0000256" key="5">
    <source>
        <dbReference type="SAM" id="Coils"/>
    </source>
</evidence>
<dbReference type="EMBL" id="CP014699">
    <property type="protein sequence ID" value="AND80494.1"/>
    <property type="molecule type" value="Genomic_DNA"/>
</dbReference>
<protein>
    <recommendedName>
        <fullName evidence="2">Cell shape-determining protein MreC</fullName>
    </recommendedName>
    <alternativeName>
        <fullName evidence="4">Cell shape protein MreC</fullName>
    </alternativeName>
</protein>
<keyword evidence="8" id="KW-1185">Reference proteome</keyword>
<accession>A0A172QAJ6</accession>
<feature type="domain" description="Rod shape-determining protein MreC beta-barrel core" evidence="6">
    <location>
        <begin position="104"/>
        <end position="254"/>
    </location>
</feature>
<dbReference type="PIRSF" id="PIRSF038471">
    <property type="entry name" value="MreC"/>
    <property type="match status" value="1"/>
</dbReference>